<reference evidence="3" key="1">
    <citation type="submission" date="2020-08" db="EMBL/GenBank/DDBJ databases">
        <title>Multicomponent nature underlies the extraordinary mechanical properties of spider dragline silk.</title>
        <authorList>
            <person name="Kono N."/>
            <person name="Nakamura H."/>
            <person name="Mori M."/>
            <person name="Yoshida Y."/>
            <person name="Ohtoshi R."/>
            <person name="Malay A.D."/>
            <person name="Moran D.A.P."/>
            <person name="Tomita M."/>
            <person name="Numata K."/>
            <person name="Arakawa K."/>
        </authorList>
    </citation>
    <scope>NUCLEOTIDE SEQUENCE</scope>
</reference>
<sequence>MWNLRDALKSIMFSSSTDSEYELLFMDVLRRIAEIYTEKGMRRLHVCKEISKFLELFYDDCIWNNVINYFDRKQDKYLLYVTIKALSVIMYIFPQQLFKLRLDSLMKNMIEKENSAHYLKLLTSLVDHKYDSGTNCDNCKCKNKVPCVINPVESNYGVLCHEFSFNWNTLIDVFLRTENQNMASFLILWKTLCEKHMKGNLSNIFLKEEFALEFITLSLKMSTDCLKIYVDIISQIFCSKLESNSWHLHGKKEYEEIVVSALISGFLSVALKERTISCCSFFSCPPTNLFNEDVKFDVTSKKIVFIVLSLLAEFHSASLLSEALAKVFDFLEMPMNKWKPQSTHFWIFDIFIEEDDLLFGVMLAFLKIYCCLKKIEDLSLQNEDPQVEIFRSELNPHKIFIKFLQQIGNDHNELLSFLVSDETCCLLYLLQYLKLLLMEWELFIQAHEIFRTVQVQMRKILVQQLII</sequence>
<dbReference type="InterPro" id="IPR032794">
    <property type="entry name" value="LINES_N"/>
</dbReference>
<name>A0A8X6IGJ5_NEPPI</name>
<dbReference type="EMBL" id="BMAW01090435">
    <property type="protein sequence ID" value="GFS44836.1"/>
    <property type="molecule type" value="Genomic_DNA"/>
</dbReference>
<keyword evidence="1" id="KW-0812">Transmembrane</keyword>
<evidence type="ECO:0000256" key="1">
    <source>
        <dbReference type="SAM" id="Phobius"/>
    </source>
</evidence>
<keyword evidence="4" id="KW-1185">Reference proteome</keyword>
<proteinExistence type="predicted"/>
<dbReference type="AlphaFoldDB" id="A0A8X6IGJ5"/>
<dbReference type="Pfam" id="PF14694">
    <property type="entry name" value="LINES_N"/>
    <property type="match status" value="1"/>
</dbReference>
<dbReference type="Proteomes" id="UP000887013">
    <property type="component" value="Unassembled WGS sequence"/>
</dbReference>
<dbReference type="PANTHER" id="PTHR16057">
    <property type="entry name" value="WINS1, 2 PROTEIN"/>
    <property type="match status" value="1"/>
</dbReference>
<dbReference type="PANTHER" id="PTHR16057:SF1">
    <property type="entry name" value="PROTEIN LINES HOMOLOG 1"/>
    <property type="match status" value="1"/>
</dbReference>
<dbReference type="InterPro" id="IPR024875">
    <property type="entry name" value="Protein_Lines"/>
</dbReference>
<keyword evidence="1" id="KW-0472">Membrane</keyword>
<organism evidence="3 4">
    <name type="scientific">Nephila pilipes</name>
    <name type="common">Giant wood spider</name>
    <name type="synonym">Nephila maculata</name>
    <dbReference type="NCBI Taxonomy" id="299642"/>
    <lineage>
        <taxon>Eukaryota</taxon>
        <taxon>Metazoa</taxon>
        <taxon>Ecdysozoa</taxon>
        <taxon>Arthropoda</taxon>
        <taxon>Chelicerata</taxon>
        <taxon>Arachnida</taxon>
        <taxon>Araneae</taxon>
        <taxon>Araneomorphae</taxon>
        <taxon>Entelegynae</taxon>
        <taxon>Araneoidea</taxon>
        <taxon>Nephilidae</taxon>
        <taxon>Nephila</taxon>
    </lineage>
</organism>
<protein>
    <submittedName>
        <fullName evidence="3">Lines-like protein 1</fullName>
    </submittedName>
</protein>
<evidence type="ECO:0000313" key="3">
    <source>
        <dbReference type="EMBL" id="GFS44836.1"/>
    </source>
</evidence>
<evidence type="ECO:0000259" key="2">
    <source>
        <dbReference type="Pfam" id="PF14694"/>
    </source>
</evidence>
<evidence type="ECO:0000313" key="4">
    <source>
        <dbReference type="Proteomes" id="UP000887013"/>
    </source>
</evidence>
<feature type="transmembrane region" description="Helical" evidence="1">
    <location>
        <begin position="77"/>
        <end position="94"/>
    </location>
</feature>
<accession>A0A8X6IGJ5</accession>
<gene>
    <name evidence="3" type="primary">NCL1_40403</name>
    <name evidence="3" type="ORF">NPIL_560111</name>
</gene>
<feature type="domain" description="Protein Lines N-terminal" evidence="2">
    <location>
        <begin position="319"/>
        <end position="445"/>
    </location>
</feature>
<comment type="caution">
    <text evidence="3">The sequence shown here is derived from an EMBL/GenBank/DDBJ whole genome shotgun (WGS) entry which is preliminary data.</text>
</comment>
<keyword evidence="1" id="KW-1133">Transmembrane helix</keyword>
<dbReference type="OrthoDB" id="8251209at2759"/>